<evidence type="ECO:0000256" key="1">
    <source>
        <dbReference type="ARBA" id="ARBA00004590"/>
    </source>
</evidence>
<dbReference type="PANTHER" id="PTHR23019">
    <property type="entry name" value="NUCLEAR PORE MEMBRANE GLYCOPROTEIN GP210-RELATED"/>
    <property type="match status" value="1"/>
</dbReference>
<name>A0ABM3Z7K7_PANGU</name>
<reference evidence="25" key="1">
    <citation type="submission" date="2025-08" db="UniProtKB">
        <authorList>
            <consortium name="RefSeq"/>
        </authorList>
    </citation>
    <scope>IDENTIFICATION</scope>
    <source>
        <tissue evidence="25">Blood</tissue>
    </source>
</reference>
<protein>
    <submittedName>
        <fullName evidence="25">Nuclear pore membrane glycoprotein 210</fullName>
    </submittedName>
</protein>
<dbReference type="GeneID" id="117677504"/>
<dbReference type="InterPro" id="IPR055097">
    <property type="entry name" value="Ig_NUP210_2nd"/>
</dbReference>
<evidence type="ECO:0000259" key="16">
    <source>
        <dbReference type="Pfam" id="PF22963"/>
    </source>
</evidence>
<evidence type="ECO:0000259" key="21">
    <source>
        <dbReference type="Pfam" id="PF24991"/>
    </source>
</evidence>
<comment type="subcellular location">
    <subcellularLocation>
        <location evidence="1">Nucleus membrane</location>
        <topology evidence="1">Single-pass membrane protein</topology>
    </subcellularLocation>
</comment>
<dbReference type="InterPro" id="IPR055099">
    <property type="entry name" value="Ig_NUP210_7th"/>
</dbReference>
<evidence type="ECO:0000259" key="17">
    <source>
        <dbReference type="Pfam" id="PF22967"/>
    </source>
</evidence>
<accession>A0ABM3Z7K7</accession>
<dbReference type="InterPro" id="IPR008964">
    <property type="entry name" value="Invasin/intimin_cell_adhesion"/>
</dbReference>
<feature type="transmembrane region" description="Helical" evidence="10">
    <location>
        <begin position="1806"/>
        <end position="1829"/>
    </location>
</feature>
<keyword evidence="6 10" id="KW-0472">Membrane</keyword>
<evidence type="ECO:0000259" key="15">
    <source>
        <dbReference type="Pfam" id="PF22962"/>
    </source>
</evidence>
<dbReference type="Pfam" id="PF24902">
    <property type="entry name" value="Ig_NUP210_9th"/>
    <property type="match status" value="1"/>
</dbReference>
<keyword evidence="7" id="KW-0325">Glycoprotein</keyword>
<dbReference type="InterPro" id="IPR045197">
    <property type="entry name" value="NUP210-like"/>
</dbReference>
<feature type="domain" description="NUP210 Ig-like" evidence="19">
    <location>
        <begin position="901"/>
        <end position="979"/>
    </location>
</feature>
<dbReference type="Pfam" id="PF22962">
    <property type="entry name" value="Ig_NUP210_7th"/>
    <property type="match status" value="1"/>
</dbReference>
<evidence type="ECO:0000259" key="18">
    <source>
        <dbReference type="Pfam" id="PF22969"/>
    </source>
</evidence>
<feature type="domain" description="NUP210 Ig-like" evidence="23">
    <location>
        <begin position="1170"/>
        <end position="1286"/>
    </location>
</feature>
<dbReference type="InterPro" id="IPR056898">
    <property type="entry name" value="Ig_NUP210_6th"/>
</dbReference>
<dbReference type="Pfam" id="PF26183">
    <property type="entry name" value="Ig_NUP210_14th"/>
    <property type="match status" value="1"/>
</dbReference>
<dbReference type="Pfam" id="PF22959">
    <property type="entry name" value="Ig_NUP210_15th"/>
    <property type="match status" value="1"/>
</dbReference>
<dbReference type="InterPro" id="IPR056899">
    <property type="entry name" value="Ig_NUP210_9th"/>
</dbReference>
<evidence type="ECO:0000256" key="10">
    <source>
        <dbReference type="SAM" id="Phobius"/>
    </source>
</evidence>
<feature type="chain" id="PRO_5045983959" evidence="11">
    <location>
        <begin position="24"/>
        <end position="1884"/>
    </location>
</feature>
<dbReference type="InterPro" id="IPR055096">
    <property type="entry name" value="Ig_NUP210_1st"/>
</dbReference>
<evidence type="ECO:0000256" key="2">
    <source>
        <dbReference type="ARBA" id="ARBA00007313"/>
    </source>
</evidence>
<feature type="compositionally biased region" description="Low complexity" evidence="9">
    <location>
        <begin position="1862"/>
        <end position="1874"/>
    </location>
</feature>
<evidence type="ECO:0000259" key="19">
    <source>
        <dbReference type="Pfam" id="PF24902"/>
    </source>
</evidence>
<feature type="domain" description="NUP210 Ig-like" evidence="22">
    <location>
        <begin position="1478"/>
        <end position="1548"/>
    </location>
</feature>
<feature type="domain" description="NUP210 Ig-like" evidence="18">
    <location>
        <begin position="123"/>
        <end position="231"/>
    </location>
</feature>
<dbReference type="Pfam" id="PF26184">
    <property type="entry name" value="Ig_NUP210_8th"/>
    <property type="match status" value="1"/>
</dbReference>
<proteinExistence type="inferred from homology"/>
<feature type="region of interest" description="Disordered" evidence="9">
    <location>
        <begin position="1841"/>
        <end position="1884"/>
    </location>
</feature>
<evidence type="ECO:0000313" key="25">
    <source>
        <dbReference type="RefSeq" id="XP_060544338.1"/>
    </source>
</evidence>
<dbReference type="Pfam" id="PF22967">
    <property type="entry name" value="Ig_NUP210_1st"/>
    <property type="match status" value="1"/>
</dbReference>
<dbReference type="Pfam" id="PF22957">
    <property type="entry name" value="NUP210_Ig"/>
    <property type="match status" value="1"/>
</dbReference>
<feature type="signal peptide" evidence="11">
    <location>
        <begin position="1"/>
        <end position="23"/>
    </location>
</feature>
<dbReference type="Pfam" id="PF24991">
    <property type="entry name" value="Ig_NUP210_4th"/>
    <property type="match status" value="1"/>
</dbReference>
<keyword evidence="4 11" id="KW-0732">Signal</keyword>
<evidence type="ECO:0000259" key="23">
    <source>
        <dbReference type="Pfam" id="PF26181"/>
    </source>
</evidence>
<dbReference type="InterPro" id="IPR058779">
    <property type="entry name" value="Ig_NUP210_13th"/>
</dbReference>
<dbReference type="InterPro" id="IPR055095">
    <property type="entry name" value="NUP210_Ig_C"/>
</dbReference>
<dbReference type="Proteomes" id="UP001652622">
    <property type="component" value="Unplaced"/>
</dbReference>
<evidence type="ECO:0000256" key="9">
    <source>
        <dbReference type="SAM" id="MobiDB-lite"/>
    </source>
</evidence>
<feature type="domain" description="NUP210 Ig-like" evidence="14">
    <location>
        <begin position="1373"/>
        <end position="1475"/>
    </location>
</feature>
<feature type="domain" description="NUP210 fourth Ig-like" evidence="21">
    <location>
        <begin position="359"/>
        <end position="437"/>
    </location>
</feature>
<dbReference type="InterPro" id="IPR057586">
    <property type="entry name" value="Ig_NUP210_16th"/>
</dbReference>
<evidence type="ECO:0000313" key="24">
    <source>
        <dbReference type="Proteomes" id="UP001652622"/>
    </source>
</evidence>
<feature type="domain" description="NUP210 Ig-like" evidence="16">
    <location>
        <begin position="241"/>
        <end position="349"/>
    </location>
</feature>
<dbReference type="Pfam" id="PF24935">
    <property type="entry name" value="Ig_NUP210_6th"/>
    <property type="match status" value="1"/>
</dbReference>
<dbReference type="Pfam" id="PF22969">
    <property type="entry name" value="Ig_NUP210_2nd"/>
    <property type="match status" value="1"/>
</dbReference>
<feature type="domain" description="NUP210 Ig-like" evidence="15">
    <location>
        <begin position="651"/>
        <end position="751"/>
    </location>
</feature>
<keyword evidence="24" id="KW-1185">Reference proteome</keyword>
<dbReference type="InterPro" id="IPR055094">
    <property type="entry name" value="NUP210_Ig15"/>
</dbReference>
<evidence type="ECO:0000256" key="11">
    <source>
        <dbReference type="SAM" id="SignalP"/>
    </source>
</evidence>
<dbReference type="PANTHER" id="PTHR23019:SF2">
    <property type="entry name" value="NUCLEAR PORE MEMBRANE GLYCOPROTEIN 210"/>
    <property type="match status" value="1"/>
</dbReference>
<keyword evidence="8" id="KW-0539">Nucleus</keyword>
<evidence type="ECO:0000259" key="13">
    <source>
        <dbReference type="Pfam" id="PF22957"/>
    </source>
</evidence>
<comment type="similarity">
    <text evidence="2">Belongs to the NUP210 family.</text>
</comment>
<dbReference type="RefSeq" id="XP_060544338.1">
    <property type="nucleotide sequence ID" value="XM_060688355.1"/>
</dbReference>
<dbReference type="InterPro" id="IPR003343">
    <property type="entry name" value="Big_2"/>
</dbReference>
<evidence type="ECO:0000259" key="14">
    <source>
        <dbReference type="Pfam" id="PF22959"/>
    </source>
</evidence>
<evidence type="ECO:0000256" key="5">
    <source>
        <dbReference type="ARBA" id="ARBA00022989"/>
    </source>
</evidence>
<keyword evidence="3 10" id="KW-0812">Transmembrane</keyword>
<feature type="domain" description="NUP210 Ig-like" evidence="20">
    <location>
        <begin position="542"/>
        <end position="630"/>
    </location>
</feature>
<dbReference type="Pfam" id="PF25354">
    <property type="entry name" value="Ig_NUP210_16th"/>
    <property type="match status" value="1"/>
</dbReference>
<dbReference type="Pfam" id="PF22963">
    <property type="entry name" value="Ig_NUP210_3rd"/>
    <property type="match status" value="1"/>
</dbReference>
<evidence type="ECO:0000259" key="20">
    <source>
        <dbReference type="Pfam" id="PF24935"/>
    </source>
</evidence>
<evidence type="ECO:0000256" key="6">
    <source>
        <dbReference type="ARBA" id="ARBA00023136"/>
    </source>
</evidence>
<dbReference type="InterPro" id="IPR056897">
    <property type="entry name" value="Ig_NUP210_4th"/>
</dbReference>
<evidence type="ECO:0000256" key="7">
    <source>
        <dbReference type="ARBA" id="ARBA00023180"/>
    </source>
</evidence>
<evidence type="ECO:0000259" key="12">
    <source>
        <dbReference type="Pfam" id="PF02368"/>
    </source>
</evidence>
<feature type="domain" description="NUP210 Ig-like" evidence="17">
    <location>
        <begin position="26"/>
        <end position="114"/>
    </location>
</feature>
<evidence type="ECO:0000256" key="4">
    <source>
        <dbReference type="ARBA" id="ARBA00022729"/>
    </source>
</evidence>
<dbReference type="Pfam" id="PF02368">
    <property type="entry name" value="Big_2"/>
    <property type="match status" value="1"/>
</dbReference>
<evidence type="ECO:0000259" key="22">
    <source>
        <dbReference type="Pfam" id="PF25354"/>
    </source>
</evidence>
<dbReference type="Pfam" id="PF26182">
    <property type="entry name" value="Ig_NUP210_5th"/>
    <property type="match status" value="1"/>
</dbReference>
<sequence length="1884" mass="207660">MTPSVSAPGASLWLLFFLLPWAAAPSKLNIPKVLLPFSRSARINFTLEASEGCYRWSSTRPEVASIDAIEQDNRQCSQKAIIQARSSQITRLTSIILAEDVFTGQVLRCDAIVDVIHTIHIVSTTKELYLEDSPLQLKIQARDSEGNTFSTLAGLAFEWTIVKTSATNEFSDFHNALQILKFSESTYIPPSYILEMEKVAKQGDIVLVSGMKTGSSKLKARIEETVYKNVPGAEVRLFILENIILNPAYDVYLLVGMSVQYKVMKIRRGKMTELIMHSDQYELQLQNSTLSPGGDTAWPVARLDQATCTVTALQRGQANLVLSHKNILFVVSMQGASKLPNGTIFVVDPGYLGFSVHPGERWVLETERFYEITIEVYDKSSNKVYLSENIRIDMYFPKEYFEVVQSSLNGSYHHVKAIKEGHTVLSAKLTSIVDQDGGVHTFSVPAQNQQEVDIYAPIVLQPSILTFPWQAKAGAYKYRILAYGGSGNFTWTSSQQNVASITIKGVMTTGNEIGVSVIHARDVQNPLHQGEMKVYVIEPSDMKFTPCPVEAHVGHTLDLPLKIIGVMNKETNEVVTLSDCSQFDLVVNIENHDVFSPFQGRLKPTPEYCSGIRVKAETQGYSSLVVSYTHDHIHLSASITIAAYLPIKIIDPISAALVTLGSSKDILFEGGPRPWIQEPTKFFRDTNTEHPENVGLHLLGPPTSRNSFQHWARATCKALGDHVISLTIGNKPTVTNPFPAVESADVTLICATPSRFSLALVSADPEMDVSCPYLHQDKQGVPISIFRNPVLELDVYDHQGNKFDNFSSLTITWESTDHLLASTEARMPMELSMKDHGNSQKKMQGLQTVLVHQKPGATIISATAVGYQLIHLITNEVKKPYQALLPVNAGIELVLVEDVKISPIEVTIYNHQAVKAELIINGGSGYFFINTSVVDIVKIVYEEGKDIALIYPLYPGSVSVMIHDLCLASSTIAKTDVYVSNIQEVYVGIVDKVEIGKNVKAYVRVLDASKKYFHSKNFKFMDLTLKAASQIISLKALGETSDEYTAVFLVQGTAIGQTSVTGVVTDRYGEKIYSVPQQIEVFPPFKLIPKKVTLLIGAVIQITSEGGPQPQFNIIFSIHDASIASVNNSGFITGKAVGNSTILGMVQAVHTEAGKVVIASQDKVEVEVIQLEAVRIHAPITRMKTGTQMPVYVMGIASNQTPFSFGNAVPGLRFYWSVTTRDILDVKSRFSEASLQLSVENNFAVDVYGKGKGKTGLKVVVKVLDPSAGQCSHMAKELTDEIQIQVFEKLVILGIEVGQILMSTNSFFKVQTNRDGAASLTYHVLDSQDRVPVVEIDESGHLSSHSHIGLSTIEIISQESFGINQTLVVAVKVAPISYLRISMNPIFHTKNHEPLLALPLGITLSLTIHFHDNYGNTFHSQNSMLHFAVNRDDFLQVGKGTSNNTLVLRTMNVGLSLLKVWDAEHNIADYVPLPVQHAISPELTDIIVGDVICLTSSLVNQDGLSGTWSSSSNSILQIDSKAGVAVARNSGSVIIYYDISGLCKTYREVLINEPKRIVITHISGMKTNLQDTSKVILQIGDRSKNLKGECSSAQKEVIEKMKPQSMINCQLNFNNNVFDFQASEIVAAEPMFDTALGQYTCSIRVLRLVDKHLKQLTMSKTAITITPSLQGSHSLEQISTEVPFNPGFYANQTEFILNNHYTTSDVKIFGAAEVLKNLEVRSSSPLVVVFEKDRSYDLPSYVTYTVSLSDPEIASKTNLNAVLTISSTMIDQSLTIPVTVTYGSDRTLSMKYNTSLFQHFLDSYQVMFFTAFALLAGMAVMIIVHYTLFSPNEQQIHPAFITKTSPQRPHTGAPVTPTTHFSPISSSQQNSSPNRLWSPPYSSQ</sequence>
<feature type="domain" description="NUP210 C-terminal Ig-like" evidence="13">
    <location>
        <begin position="1580"/>
        <end position="1718"/>
    </location>
</feature>
<dbReference type="SUPFAM" id="SSF49373">
    <property type="entry name" value="Invasin/intimin cell-adhesion fragments"/>
    <property type="match status" value="2"/>
</dbReference>
<evidence type="ECO:0000256" key="3">
    <source>
        <dbReference type="ARBA" id="ARBA00022692"/>
    </source>
</evidence>
<dbReference type="Pfam" id="PF26181">
    <property type="entry name" value="Ig_NUP210_13th"/>
    <property type="match status" value="1"/>
</dbReference>
<organism evidence="24 25">
    <name type="scientific">Pantherophis guttatus</name>
    <name type="common">Corn snake</name>
    <name type="synonym">Elaphe guttata</name>
    <dbReference type="NCBI Taxonomy" id="94885"/>
    <lineage>
        <taxon>Eukaryota</taxon>
        <taxon>Metazoa</taxon>
        <taxon>Chordata</taxon>
        <taxon>Craniata</taxon>
        <taxon>Vertebrata</taxon>
        <taxon>Euteleostomi</taxon>
        <taxon>Lepidosauria</taxon>
        <taxon>Squamata</taxon>
        <taxon>Bifurcata</taxon>
        <taxon>Unidentata</taxon>
        <taxon>Episquamata</taxon>
        <taxon>Toxicofera</taxon>
        <taxon>Serpentes</taxon>
        <taxon>Colubroidea</taxon>
        <taxon>Colubridae</taxon>
        <taxon>Colubrinae</taxon>
        <taxon>Pantherophis</taxon>
    </lineage>
</organism>
<gene>
    <name evidence="25" type="primary">NUP210</name>
</gene>
<dbReference type="InterPro" id="IPR055098">
    <property type="entry name" value="Ig_NUP210_3rd"/>
</dbReference>
<evidence type="ECO:0000256" key="8">
    <source>
        <dbReference type="ARBA" id="ARBA00023242"/>
    </source>
</evidence>
<feature type="domain" description="BIG2" evidence="12">
    <location>
        <begin position="1082"/>
        <end position="1153"/>
    </location>
</feature>
<keyword evidence="5 10" id="KW-1133">Transmembrane helix</keyword>